<dbReference type="SUPFAM" id="SSF52540">
    <property type="entry name" value="P-loop containing nucleoside triphosphate hydrolases"/>
    <property type="match status" value="1"/>
</dbReference>
<dbReference type="EMBL" id="JBHLYQ010000093">
    <property type="protein sequence ID" value="MFC0082359.1"/>
    <property type="molecule type" value="Genomic_DNA"/>
</dbReference>
<protein>
    <submittedName>
        <fullName evidence="6">ABC transporter ATP-binding protein</fullName>
    </submittedName>
</protein>
<dbReference type="PANTHER" id="PTHR42794:SF1">
    <property type="entry name" value="HEMIN IMPORT ATP-BINDING PROTEIN HMUV"/>
    <property type="match status" value="1"/>
</dbReference>
<keyword evidence="3 6" id="KW-0067">ATP-binding</keyword>
<keyword evidence="1" id="KW-0813">Transport</keyword>
<evidence type="ECO:0000313" key="6">
    <source>
        <dbReference type="EMBL" id="MFC0082359.1"/>
    </source>
</evidence>
<name>A0ABV6C3V8_9ACTN</name>
<comment type="caution">
    <text evidence="6">The sequence shown here is derived from an EMBL/GenBank/DDBJ whole genome shotgun (WGS) entry which is preliminary data.</text>
</comment>
<feature type="domain" description="ABC transporter" evidence="5">
    <location>
        <begin position="3"/>
        <end position="243"/>
    </location>
</feature>
<sequence length="258" mass="27549">MAVALQQVEVRREGRALVAGVDWEVRAEERWVVLGPNGSGKTTLLQVAALRLLPTRGAVRVLGQVAGRCDLRRARRSVALVSAAVARQVRPSLSAAEVVLTGRTGALEPWWDRYEEADRAQARELLDRAGVGHVAEQPFGVLSEGERQQVLLARGLMASPGLLLLDEPAAGLDLGARERLLQSLAAVATSPTQPPLVLVTHHLEEIPPGITHALLIRAGRVVAAGPVETVLTGETVSACFGLPVQVERRGDRWGAAAR</sequence>
<reference evidence="6 7" key="1">
    <citation type="submission" date="2024-09" db="EMBL/GenBank/DDBJ databases">
        <authorList>
            <person name="Sun Q."/>
            <person name="Mori K."/>
        </authorList>
    </citation>
    <scope>NUCLEOTIDE SEQUENCE [LARGE SCALE GENOMIC DNA]</scope>
    <source>
        <strain evidence="6 7">JCM 15389</strain>
    </source>
</reference>
<evidence type="ECO:0000256" key="2">
    <source>
        <dbReference type="ARBA" id="ARBA00022741"/>
    </source>
</evidence>
<evidence type="ECO:0000256" key="3">
    <source>
        <dbReference type="ARBA" id="ARBA00022840"/>
    </source>
</evidence>
<keyword evidence="7" id="KW-1185">Reference proteome</keyword>
<dbReference type="Pfam" id="PF00005">
    <property type="entry name" value="ABC_tran"/>
    <property type="match status" value="1"/>
</dbReference>
<evidence type="ECO:0000313" key="7">
    <source>
        <dbReference type="Proteomes" id="UP001589788"/>
    </source>
</evidence>
<organism evidence="6 7">
    <name type="scientific">Aciditerrimonas ferrireducens</name>
    <dbReference type="NCBI Taxonomy" id="667306"/>
    <lineage>
        <taxon>Bacteria</taxon>
        <taxon>Bacillati</taxon>
        <taxon>Actinomycetota</taxon>
        <taxon>Acidimicrobiia</taxon>
        <taxon>Acidimicrobiales</taxon>
        <taxon>Acidimicrobiaceae</taxon>
        <taxon>Aciditerrimonas</taxon>
    </lineage>
</organism>
<dbReference type="Gene3D" id="3.40.50.300">
    <property type="entry name" value="P-loop containing nucleotide triphosphate hydrolases"/>
    <property type="match status" value="1"/>
</dbReference>
<dbReference type="GO" id="GO:0005524">
    <property type="term" value="F:ATP binding"/>
    <property type="evidence" value="ECO:0007669"/>
    <property type="project" value="UniProtKB-KW"/>
</dbReference>
<keyword evidence="2" id="KW-0547">Nucleotide-binding</keyword>
<gene>
    <name evidence="6" type="ORF">ACFFRE_09410</name>
</gene>
<dbReference type="PROSITE" id="PS50893">
    <property type="entry name" value="ABC_TRANSPORTER_2"/>
    <property type="match status" value="1"/>
</dbReference>
<dbReference type="RefSeq" id="WP_377789918.1">
    <property type="nucleotide sequence ID" value="NZ_JBHLYQ010000093.1"/>
</dbReference>
<evidence type="ECO:0000256" key="4">
    <source>
        <dbReference type="ARBA" id="ARBA00022967"/>
    </source>
</evidence>
<dbReference type="InterPro" id="IPR027417">
    <property type="entry name" value="P-loop_NTPase"/>
</dbReference>
<dbReference type="Proteomes" id="UP001589788">
    <property type="component" value="Unassembled WGS sequence"/>
</dbReference>
<keyword evidence="4" id="KW-1278">Translocase</keyword>
<dbReference type="InterPro" id="IPR003439">
    <property type="entry name" value="ABC_transporter-like_ATP-bd"/>
</dbReference>
<dbReference type="InterPro" id="IPR003593">
    <property type="entry name" value="AAA+_ATPase"/>
</dbReference>
<evidence type="ECO:0000256" key="1">
    <source>
        <dbReference type="ARBA" id="ARBA00022448"/>
    </source>
</evidence>
<proteinExistence type="predicted"/>
<accession>A0ABV6C3V8</accession>
<evidence type="ECO:0000259" key="5">
    <source>
        <dbReference type="PROSITE" id="PS50893"/>
    </source>
</evidence>
<dbReference type="PANTHER" id="PTHR42794">
    <property type="entry name" value="HEMIN IMPORT ATP-BINDING PROTEIN HMUV"/>
    <property type="match status" value="1"/>
</dbReference>
<dbReference type="SMART" id="SM00382">
    <property type="entry name" value="AAA"/>
    <property type="match status" value="1"/>
</dbReference>